<evidence type="ECO:0000313" key="3">
    <source>
        <dbReference type="Proteomes" id="UP001199916"/>
    </source>
</evidence>
<comment type="caution">
    <text evidence="2">The sequence shown here is derived from an EMBL/GenBank/DDBJ whole genome shotgun (WGS) entry which is preliminary data.</text>
</comment>
<dbReference type="EMBL" id="JAJNBZ010000010">
    <property type="protein sequence ID" value="MCE5170503.1"/>
    <property type="molecule type" value="Genomic_DNA"/>
</dbReference>
<dbReference type="Proteomes" id="UP001199916">
    <property type="component" value="Unassembled WGS sequence"/>
</dbReference>
<gene>
    <name evidence="2" type="ORF">LQV63_14400</name>
</gene>
<evidence type="ECO:0000313" key="2">
    <source>
        <dbReference type="EMBL" id="MCE5170503.1"/>
    </source>
</evidence>
<organism evidence="2 3">
    <name type="scientific">Paenibacillus profundus</name>
    <dbReference type="NCBI Taxonomy" id="1173085"/>
    <lineage>
        <taxon>Bacteria</taxon>
        <taxon>Bacillati</taxon>
        <taxon>Bacillota</taxon>
        <taxon>Bacilli</taxon>
        <taxon>Bacillales</taxon>
        <taxon>Paenibacillaceae</taxon>
        <taxon>Paenibacillus</taxon>
    </lineage>
</organism>
<feature type="transmembrane region" description="Helical" evidence="1">
    <location>
        <begin position="68"/>
        <end position="87"/>
    </location>
</feature>
<protein>
    <submittedName>
        <fullName evidence="2">Uncharacterized protein</fullName>
    </submittedName>
</protein>
<dbReference type="RefSeq" id="WP_233697227.1">
    <property type="nucleotide sequence ID" value="NZ_JAJNBZ010000010.1"/>
</dbReference>
<keyword evidence="3" id="KW-1185">Reference proteome</keyword>
<proteinExistence type="predicted"/>
<accession>A0ABS8YES3</accession>
<sequence length="118" mass="13538">MIKHVNGRLPRCAVIIICVLMLLCSSLLPALSADPLGQPSADAEYAHALHYETVVGIPHHYIVKIHTFMQWAVLFFIYLFILIIRNIVPKYLFDVPFRLLLLSICLMPLKFTSKYVVR</sequence>
<feature type="transmembrane region" description="Helical" evidence="1">
    <location>
        <begin position="12"/>
        <end position="31"/>
    </location>
</feature>
<keyword evidence="1" id="KW-0472">Membrane</keyword>
<evidence type="ECO:0000256" key="1">
    <source>
        <dbReference type="SAM" id="Phobius"/>
    </source>
</evidence>
<keyword evidence="1" id="KW-0812">Transmembrane</keyword>
<keyword evidence="1" id="KW-1133">Transmembrane helix</keyword>
<reference evidence="2 3" key="1">
    <citation type="submission" date="2021-11" db="EMBL/GenBank/DDBJ databases">
        <title>Draft genome sequence of Paenibacillus profundus YoMME, a new Gram-positive bacteria with exoelectrogenic properties.</title>
        <authorList>
            <person name="Hubenova Y."/>
            <person name="Hubenova E."/>
            <person name="Manasiev Y."/>
            <person name="Peykov S."/>
            <person name="Mitov M."/>
        </authorList>
    </citation>
    <scope>NUCLEOTIDE SEQUENCE [LARGE SCALE GENOMIC DNA]</scope>
    <source>
        <strain evidence="2 3">YoMME</strain>
    </source>
</reference>
<name>A0ABS8YES3_9BACL</name>